<dbReference type="InterPro" id="IPR050664">
    <property type="entry name" value="Octanoyltrans_LipM/LipL"/>
</dbReference>
<dbReference type="GeneID" id="41716746"/>
<protein>
    <submittedName>
        <fullName evidence="2">Lipoate-protein ligase A subunit 1</fullName>
    </submittedName>
</protein>
<gene>
    <name evidence="2" type="ORF">IC006_0259</name>
    <name evidence="3" type="ORF">IC007_0241</name>
</gene>
<reference evidence="2 4" key="2">
    <citation type="journal article" date="2020" name="Int. J. Syst. Evol. Microbiol.">
        <title>Sulfuracidifex tepidarius gen. nov., sp. nov. and transfer of Sulfolobus metallicus Huber and Stetter 1992 to the genus Sulfuracidifex as Sulfuracidifex metallicus comb. nov.</title>
        <authorList>
            <person name="Itoh T."/>
            <person name="Miura T."/>
            <person name="Sakai H.D."/>
            <person name="Kato S."/>
            <person name="Ohkuma M."/>
            <person name="Takashina T."/>
        </authorList>
    </citation>
    <scope>NUCLEOTIDE SEQUENCE [LARGE SCALE GENOMIC DNA]</scope>
    <source>
        <strain evidence="2 4">IC-006</strain>
        <strain evidence="3">IC-007</strain>
    </source>
</reference>
<name>A0A510DS42_9CREN</name>
<evidence type="ECO:0000313" key="5">
    <source>
        <dbReference type="Proteomes" id="UP000325030"/>
    </source>
</evidence>
<dbReference type="PANTHER" id="PTHR43679">
    <property type="entry name" value="OCTANOYLTRANSFERASE LIPM-RELATED"/>
    <property type="match status" value="1"/>
</dbReference>
<dbReference type="PROSITE" id="PS51733">
    <property type="entry name" value="BPL_LPL_CATALYTIC"/>
    <property type="match status" value="1"/>
</dbReference>
<dbReference type="AlphaFoldDB" id="A0A510DS42"/>
<dbReference type="Pfam" id="PF21948">
    <property type="entry name" value="LplA-B_cat"/>
    <property type="match status" value="1"/>
</dbReference>
<accession>A0A510DZR4</accession>
<dbReference type="EMBL" id="AP018929">
    <property type="protein sequence ID" value="BBG22975.1"/>
    <property type="molecule type" value="Genomic_DNA"/>
</dbReference>
<dbReference type="Gene3D" id="3.30.390.50">
    <property type="entry name" value="CO dehydrogenase flavoprotein, C-terminal domain"/>
    <property type="match status" value="1"/>
</dbReference>
<evidence type="ECO:0000313" key="4">
    <source>
        <dbReference type="Proteomes" id="UP000322983"/>
    </source>
</evidence>
<dbReference type="Proteomes" id="UP000322983">
    <property type="component" value="Chromosome"/>
</dbReference>
<dbReference type="Proteomes" id="UP000325030">
    <property type="component" value="Chromosome"/>
</dbReference>
<keyword evidence="4" id="KW-1185">Reference proteome</keyword>
<dbReference type="STRING" id="1294262.GCA_001316085_02718"/>
<reference evidence="5" key="1">
    <citation type="submission" date="2018-09" db="EMBL/GenBank/DDBJ databases">
        <title>Complete Genome Sequencing of Sulfolobus sp. JCM 16834.</title>
        <authorList>
            <person name="Kato S."/>
            <person name="Itoh T."/>
            <person name="Ohkuma M."/>
        </authorList>
    </citation>
    <scope>NUCLEOTIDE SEQUENCE [LARGE SCALE GENOMIC DNA]</scope>
    <source>
        <strain evidence="5">IC-007</strain>
    </source>
</reference>
<accession>A0A510DS42</accession>
<keyword evidence="2" id="KW-0436">Ligase</keyword>
<sequence>MSWRYVNLPPQDGYHMVTSFVSVADYVSGGGKNTLLLFGVKEPFVNVGVHQEVWLEVDLEYTKKMGIPVVRRDLGGGTVVITPGEQDFFLVVRQEDAPSTPSALYQKFLTPIVNVIRSYGIEATLKDQDIVVKGKKISGNGAMSRGKAVVVTGNILLNLDVELMSKCIRVPSEKFRDKMAKDMREWLTSIKDEIGYVPPKEEISRKIKEEFERELNVKFEDSNLTPEEIEEWEKLAIEKVNESWVYFKDNRHPDLRTERCVKINSSLALCHIDYKARKLLRVTVRVFNKVIDEVSISGDFFVMSPPGFLERLEDFLKGTVPSMVETKIKEFFEKEKPVIFGFTQEDLVKVFNELMNKPEIQEII</sequence>
<dbReference type="InterPro" id="IPR045864">
    <property type="entry name" value="aa-tRNA-synth_II/BPL/LPL"/>
</dbReference>
<dbReference type="PANTHER" id="PTHR43679:SF2">
    <property type="entry name" value="OCTANOYL-[GCVH]:PROTEIN N-OCTANOYLTRANSFERASE"/>
    <property type="match status" value="1"/>
</dbReference>
<evidence type="ECO:0000313" key="3">
    <source>
        <dbReference type="EMBL" id="BBG25736.1"/>
    </source>
</evidence>
<dbReference type="EMBL" id="AP018930">
    <property type="protein sequence ID" value="BBG25736.1"/>
    <property type="molecule type" value="Genomic_DNA"/>
</dbReference>
<feature type="domain" description="BPL/LPL catalytic" evidence="1">
    <location>
        <begin position="29"/>
        <end position="219"/>
    </location>
</feature>
<dbReference type="RefSeq" id="WP_054846652.1">
    <property type="nucleotide sequence ID" value="NZ_AP018929.1"/>
</dbReference>
<proteinExistence type="predicted"/>
<dbReference type="Gene3D" id="3.30.930.10">
    <property type="entry name" value="Bira Bifunctional Protein, Domain 2"/>
    <property type="match status" value="1"/>
</dbReference>
<dbReference type="KEGG" id="step:IC006_0259"/>
<evidence type="ECO:0000313" key="2">
    <source>
        <dbReference type="EMBL" id="BBG22975.1"/>
    </source>
</evidence>
<dbReference type="GO" id="GO:0016874">
    <property type="term" value="F:ligase activity"/>
    <property type="evidence" value="ECO:0007669"/>
    <property type="project" value="UniProtKB-KW"/>
</dbReference>
<dbReference type="SUPFAM" id="SSF55681">
    <property type="entry name" value="Class II aaRS and biotin synthetases"/>
    <property type="match status" value="1"/>
</dbReference>
<organism evidence="2 4">
    <name type="scientific">Sulfuracidifex tepidarius</name>
    <dbReference type="NCBI Taxonomy" id="1294262"/>
    <lineage>
        <taxon>Archaea</taxon>
        <taxon>Thermoproteota</taxon>
        <taxon>Thermoprotei</taxon>
        <taxon>Sulfolobales</taxon>
        <taxon>Sulfolobaceae</taxon>
        <taxon>Sulfuracidifex</taxon>
    </lineage>
</organism>
<dbReference type="InterPro" id="IPR004143">
    <property type="entry name" value="BPL_LPL_catalytic"/>
</dbReference>
<dbReference type="OrthoDB" id="43646at2157"/>
<evidence type="ECO:0000259" key="1">
    <source>
        <dbReference type="PROSITE" id="PS51733"/>
    </source>
</evidence>